<dbReference type="PROSITE" id="PS51257">
    <property type="entry name" value="PROKAR_LIPOPROTEIN"/>
    <property type="match status" value="1"/>
</dbReference>
<gene>
    <name evidence="1" type="ORF">B5766_00595</name>
</gene>
<proteinExistence type="predicted"/>
<sequence>MKPPARARILGIVAITVALTGCGGQNAAKSTTAFGWVSPEQEQLFVTAQKTIPQVADKDSAMLATQVCGIMADAQKADKASAISVAKAQIATATGASTEPRSDGKSDLVVLWDSAIHAFCPKVWLE</sequence>
<dbReference type="EMBL" id="NAEP01000013">
    <property type="protein sequence ID" value="PDQ36478.1"/>
    <property type="molecule type" value="Genomic_DNA"/>
</dbReference>
<organism evidence="1 2">
    <name type="scientific">Candidatus Lumbricidiphila eiseniae</name>
    <dbReference type="NCBI Taxonomy" id="1969409"/>
    <lineage>
        <taxon>Bacteria</taxon>
        <taxon>Bacillati</taxon>
        <taxon>Actinomycetota</taxon>
        <taxon>Actinomycetes</taxon>
        <taxon>Micrococcales</taxon>
        <taxon>Microbacteriaceae</taxon>
        <taxon>Candidatus Lumbricidiphila</taxon>
    </lineage>
</organism>
<protein>
    <recommendedName>
        <fullName evidence="3">DUF732 domain-containing protein</fullName>
    </recommendedName>
</protein>
<evidence type="ECO:0000313" key="1">
    <source>
        <dbReference type="EMBL" id="PDQ36478.1"/>
    </source>
</evidence>
<reference evidence="2" key="1">
    <citation type="submission" date="2017-03" db="EMBL/GenBank/DDBJ databases">
        <authorList>
            <person name="Lund M.B."/>
        </authorList>
    </citation>
    <scope>NUCLEOTIDE SEQUENCE [LARGE SCALE GENOMIC DNA]</scope>
</reference>
<name>A0A2A6FUZ8_9MICO</name>
<dbReference type="Proteomes" id="UP000219994">
    <property type="component" value="Unassembled WGS sequence"/>
</dbReference>
<dbReference type="AlphaFoldDB" id="A0A2A6FUZ8"/>
<accession>A0A2A6FUZ8</accession>
<comment type="caution">
    <text evidence="1">The sequence shown here is derived from an EMBL/GenBank/DDBJ whole genome shotgun (WGS) entry which is preliminary data.</text>
</comment>
<evidence type="ECO:0000313" key="2">
    <source>
        <dbReference type="Proteomes" id="UP000219994"/>
    </source>
</evidence>
<evidence type="ECO:0008006" key="3">
    <source>
        <dbReference type="Google" id="ProtNLM"/>
    </source>
</evidence>